<dbReference type="EC" id="2.7.13.3" evidence="2"/>
<proteinExistence type="predicted"/>
<protein>
    <recommendedName>
        <fullName evidence="2">histidine kinase</fullName>
        <ecNumber evidence="2">2.7.13.3</ecNumber>
    </recommendedName>
</protein>
<dbReference type="PANTHER" id="PTHR24421">
    <property type="entry name" value="NITRATE/NITRITE SENSOR PROTEIN NARX-RELATED"/>
    <property type="match status" value="1"/>
</dbReference>
<dbReference type="EMBL" id="QZFU01000036">
    <property type="protein sequence ID" value="RJO70747.1"/>
    <property type="molecule type" value="Genomic_DNA"/>
</dbReference>
<evidence type="ECO:0000313" key="12">
    <source>
        <dbReference type="Proteomes" id="UP000266677"/>
    </source>
</evidence>
<keyword evidence="7" id="KW-0067">ATP-binding</keyword>
<feature type="transmembrane region" description="Helical" evidence="9">
    <location>
        <begin position="98"/>
        <end position="127"/>
    </location>
</feature>
<reference evidence="11 12" key="1">
    <citation type="submission" date="2018-09" db="EMBL/GenBank/DDBJ databases">
        <title>YIM PH21274 draft genome.</title>
        <authorList>
            <person name="Miao C."/>
        </authorList>
    </citation>
    <scope>NUCLEOTIDE SEQUENCE [LARGE SCALE GENOMIC DNA]</scope>
    <source>
        <strain evidence="11 12">YIM PH 21724</strain>
    </source>
</reference>
<keyword evidence="4" id="KW-0808">Transferase</keyword>
<evidence type="ECO:0000256" key="5">
    <source>
        <dbReference type="ARBA" id="ARBA00022741"/>
    </source>
</evidence>
<evidence type="ECO:0000259" key="10">
    <source>
        <dbReference type="SMART" id="SM00387"/>
    </source>
</evidence>
<evidence type="ECO:0000313" key="11">
    <source>
        <dbReference type="EMBL" id="RJO70747.1"/>
    </source>
</evidence>
<keyword evidence="9" id="KW-0812">Transmembrane</keyword>
<keyword evidence="6 11" id="KW-0418">Kinase</keyword>
<dbReference type="OrthoDB" id="5242012at2"/>
<dbReference type="GO" id="GO:0005524">
    <property type="term" value="F:ATP binding"/>
    <property type="evidence" value="ECO:0007669"/>
    <property type="project" value="UniProtKB-KW"/>
</dbReference>
<dbReference type="GO" id="GO:0016020">
    <property type="term" value="C:membrane"/>
    <property type="evidence" value="ECO:0007669"/>
    <property type="project" value="InterPro"/>
</dbReference>
<feature type="domain" description="Histidine kinase/HSP90-like ATPase" evidence="10">
    <location>
        <begin position="312"/>
        <end position="402"/>
    </location>
</feature>
<dbReference type="InterPro" id="IPR011712">
    <property type="entry name" value="Sig_transdc_His_kin_sub3_dim/P"/>
</dbReference>
<dbReference type="Pfam" id="PF02518">
    <property type="entry name" value="HATPase_c"/>
    <property type="match status" value="1"/>
</dbReference>
<gene>
    <name evidence="11" type="ORF">D5S18_26450</name>
</gene>
<dbReference type="Proteomes" id="UP000266677">
    <property type="component" value="Unassembled WGS sequence"/>
</dbReference>
<keyword evidence="9" id="KW-1133">Transmembrane helix</keyword>
<evidence type="ECO:0000256" key="7">
    <source>
        <dbReference type="ARBA" id="ARBA00022840"/>
    </source>
</evidence>
<comment type="caution">
    <text evidence="11">The sequence shown here is derived from an EMBL/GenBank/DDBJ whole genome shotgun (WGS) entry which is preliminary data.</text>
</comment>
<keyword evidence="5" id="KW-0547">Nucleotide-binding</keyword>
<evidence type="ECO:0000256" key="4">
    <source>
        <dbReference type="ARBA" id="ARBA00022679"/>
    </source>
</evidence>
<dbReference type="PANTHER" id="PTHR24421:SF10">
    <property type="entry name" value="NITRATE_NITRITE SENSOR PROTEIN NARQ"/>
    <property type="match status" value="1"/>
</dbReference>
<keyword evidence="9" id="KW-0472">Membrane</keyword>
<dbReference type="InterPro" id="IPR003594">
    <property type="entry name" value="HATPase_dom"/>
</dbReference>
<accession>A0A3A4K7S7</accession>
<dbReference type="SUPFAM" id="SSF55874">
    <property type="entry name" value="ATPase domain of HSP90 chaperone/DNA topoisomerase II/histidine kinase"/>
    <property type="match status" value="1"/>
</dbReference>
<evidence type="ECO:0000256" key="1">
    <source>
        <dbReference type="ARBA" id="ARBA00000085"/>
    </source>
</evidence>
<evidence type="ECO:0000256" key="8">
    <source>
        <dbReference type="ARBA" id="ARBA00023012"/>
    </source>
</evidence>
<comment type="catalytic activity">
    <reaction evidence="1">
        <text>ATP + protein L-histidine = ADP + protein N-phospho-L-histidine.</text>
        <dbReference type="EC" id="2.7.13.3"/>
    </reaction>
</comment>
<keyword evidence="3" id="KW-0597">Phosphoprotein</keyword>
<dbReference type="InterPro" id="IPR050482">
    <property type="entry name" value="Sensor_HK_TwoCompSys"/>
</dbReference>
<evidence type="ECO:0000256" key="9">
    <source>
        <dbReference type="SAM" id="Phobius"/>
    </source>
</evidence>
<dbReference type="InterPro" id="IPR036890">
    <property type="entry name" value="HATPase_C_sf"/>
</dbReference>
<keyword evidence="12" id="KW-1185">Reference proteome</keyword>
<organism evidence="11 12">
    <name type="scientific">Nocardia panacis</name>
    <dbReference type="NCBI Taxonomy" id="2340916"/>
    <lineage>
        <taxon>Bacteria</taxon>
        <taxon>Bacillati</taxon>
        <taxon>Actinomycetota</taxon>
        <taxon>Actinomycetes</taxon>
        <taxon>Mycobacteriales</taxon>
        <taxon>Nocardiaceae</taxon>
        <taxon>Nocardia</taxon>
    </lineage>
</organism>
<dbReference type="Pfam" id="PF13796">
    <property type="entry name" value="Sensor"/>
    <property type="match status" value="1"/>
</dbReference>
<evidence type="ECO:0000256" key="2">
    <source>
        <dbReference type="ARBA" id="ARBA00012438"/>
    </source>
</evidence>
<dbReference type="RefSeq" id="WP_120043804.1">
    <property type="nucleotide sequence ID" value="NZ_QZFU01000036.1"/>
</dbReference>
<dbReference type="CDD" id="cd16917">
    <property type="entry name" value="HATPase_UhpB-NarQ-NarX-like"/>
    <property type="match status" value="1"/>
</dbReference>
<feature type="transmembrane region" description="Helical" evidence="9">
    <location>
        <begin position="20"/>
        <end position="44"/>
    </location>
</feature>
<evidence type="ECO:0000256" key="3">
    <source>
        <dbReference type="ARBA" id="ARBA00022553"/>
    </source>
</evidence>
<keyword evidence="8" id="KW-0902">Two-component regulatory system</keyword>
<dbReference type="Pfam" id="PF07730">
    <property type="entry name" value="HisKA_3"/>
    <property type="match status" value="1"/>
</dbReference>
<dbReference type="InterPro" id="IPR025828">
    <property type="entry name" value="Put_sensor_dom"/>
</dbReference>
<dbReference type="GO" id="GO:0000155">
    <property type="term" value="F:phosphorelay sensor kinase activity"/>
    <property type="evidence" value="ECO:0007669"/>
    <property type="project" value="InterPro"/>
</dbReference>
<dbReference type="GO" id="GO:0046983">
    <property type="term" value="F:protein dimerization activity"/>
    <property type="evidence" value="ECO:0007669"/>
    <property type="project" value="InterPro"/>
</dbReference>
<dbReference type="Gene3D" id="1.20.5.1930">
    <property type="match status" value="1"/>
</dbReference>
<dbReference type="Gene3D" id="3.30.565.10">
    <property type="entry name" value="Histidine kinase-like ATPase, C-terminal domain"/>
    <property type="match status" value="1"/>
</dbReference>
<dbReference type="AlphaFoldDB" id="A0A3A4K7S7"/>
<name>A0A3A4K7S7_9NOCA</name>
<sequence length="405" mass="42269">MPRVRTSLRDRLATPVRAAAMIGLSVAGLGAAVLVLLCAGLAVLGARGPFASAAGWLRALADAARRQARRLGVDIPRPYGPQTDAASLLKSRATWRDVGWAVLDPLAGTWAALIAAGMPLYGLYGVAQPLLWQGGTHSYGALRVNSATTALAAVPVGLAVTVLGLLLGPALLRLRARWARKLLGPSRTSALEQRVQTLVGTRADSIDTGAAELRRIERDLHDGAQARLVALGMGLGNAERLFDEDPATARALVAAARETSSKALEELRDLVRGVHPPVLSDRGLADALRALALDSLLEIDVVSDLEGRPAAPVESAVYFAISELLANAGKYAPDSAVRVLLHHSDGVLRCSIADDGPGGADPSRGTGLQGIRRRLAVFDGTIAIHSPTGGPTRVHLEVPCRIGSA</sequence>
<feature type="transmembrane region" description="Helical" evidence="9">
    <location>
        <begin position="147"/>
        <end position="172"/>
    </location>
</feature>
<evidence type="ECO:0000256" key="6">
    <source>
        <dbReference type="ARBA" id="ARBA00022777"/>
    </source>
</evidence>
<dbReference type="SMART" id="SM00387">
    <property type="entry name" value="HATPase_c"/>
    <property type="match status" value="1"/>
</dbReference>